<dbReference type="EMBL" id="AJWY01000560">
    <property type="protein sequence ID" value="EKC81004.1"/>
    <property type="molecule type" value="Genomic_DNA"/>
</dbReference>
<comment type="caution">
    <text evidence="1">The sequence shown here is derived from an EMBL/GenBank/DDBJ whole genome shotgun (WGS) entry which is preliminary data.</text>
</comment>
<keyword evidence="1" id="KW-0418">Kinase</keyword>
<accession>K1UL89</accession>
<gene>
    <name evidence="1" type="ORF">LEA_00795</name>
</gene>
<organism evidence="1">
    <name type="scientific">human gut metagenome</name>
    <dbReference type="NCBI Taxonomy" id="408170"/>
    <lineage>
        <taxon>unclassified sequences</taxon>
        <taxon>metagenomes</taxon>
        <taxon>organismal metagenomes</taxon>
    </lineage>
</organism>
<dbReference type="InterPro" id="IPR035966">
    <property type="entry name" value="PKF_sf"/>
</dbReference>
<protein>
    <submittedName>
        <fullName evidence="1">6-phosphofructokinase</fullName>
    </submittedName>
</protein>
<sequence length="56" mass="6508">SEVANLEKKVPLSWMNENHTQMTEDFLAYARPLIQAELTPLYIAGLPHHIYMKPKK</sequence>
<dbReference type="GO" id="GO:0003872">
    <property type="term" value="F:6-phosphofructokinase activity"/>
    <property type="evidence" value="ECO:0007669"/>
    <property type="project" value="InterPro"/>
</dbReference>
<dbReference type="Gene3D" id="3.40.50.460">
    <property type="entry name" value="Phosphofructokinase domain"/>
    <property type="match status" value="1"/>
</dbReference>
<keyword evidence="1" id="KW-0808">Transferase</keyword>
<name>K1UL89_9ZZZZ</name>
<feature type="non-terminal residue" evidence="1">
    <location>
        <position position="1"/>
    </location>
</feature>
<proteinExistence type="predicted"/>
<reference evidence="1" key="1">
    <citation type="journal article" date="2013" name="Environ. Microbiol.">
        <title>Microbiota from the distal guts of lean and obese adolescents exhibit partial functional redundancy besides clear differences in community structure.</title>
        <authorList>
            <person name="Ferrer M."/>
            <person name="Ruiz A."/>
            <person name="Lanza F."/>
            <person name="Haange S.B."/>
            <person name="Oberbach A."/>
            <person name="Till H."/>
            <person name="Bargiela R."/>
            <person name="Campoy C."/>
            <person name="Segura M.T."/>
            <person name="Richter M."/>
            <person name="von Bergen M."/>
            <person name="Seifert J."/>
            <person name="Suarez A."/>
        </authorList>
    </citation>
    <scope>NUCLEOTIDE SEQUENCE</scope>
</reference>
<evidence type="ECO:0000313" key="1">
    <source>
        <dbReference type="EMBL" id="EKC81004.1"/>
    </source>
</evidence>
<dbReference type="AlphaFoldDB" id="K1UL89"/>